<name>A0ABT3ZE21_9HYPH</name>
<keyword evidence="5" id="KW-0998">Cell outer membrane</keyword>
<protein>
    <submittedName>
        <fullName evidence="7">MipA/OmpV family protein</fullName>
    </submittedName>
</protein>
<comment type="subcellular location">
    <subcellularLocation>
        <location evidence="1">Cell outer membrane</location>
    </subcellularLocation>
</comment>
<dbReference type="InterPro" id="IPR010583">
    <property type="entry name" value="MipA"/>
</dbReference>
<evidence type="ECO:0000313" key="8">
    <source>
        <dbReference type="Proteomes" id="UP001073227"/>
    </source>
</evidence>
<evidence type="ECO:0000256" key="3">
    <source>
        <dbReference type="ARBA" id="ARBA00022729"/>
    </source>
</evidence>
<proteinExistence type="inferred from homology"/>
<evidence type="ECO:0000256" key="4">
    <source>
        <dbReference type="ARBA" id="ARBA00023136"/>
    </source>
</evidence>
<comment type="caution">
    <text evidence="7">The sequence shown here is derived from an EMBL/GenBank/DDBJ whole genome shotgun (WGS) entry which is preliminary data.</text>
</comment>
<sequence length="257" mass="27000">MRNAPSYLAATLAAAAFAVVPQAQASDVSGPGISFELGVAGKMTPRYFGASNLVLSPVPLFRLKRLELPNGFSIGDGSDEGFSLSPSIDVIGERSVKHSPELVGLTAIDTAVELGIAAKYQTANFRVMGAVRRGFGGHEGFRGELGADVIYKANEQLTFHGGPRLNFGDSKFANTYFGVTASEASGLFPATNVGGGLISAGLEAGLRYQFDDYWAVEAGAGWSRLTGDAAKSPITAQGSKDQYTLSFGVLRRFDIGF</sequence>
<evidence type="ECO:0000313" key="7">
    <source>
        <dbReference type="EMBL" id="MCY0150041.1"/>
    </source>
</evidence>
<feature type="signal peptide" evidence="6">
    <location>
        <begin position="1"/>
        <end position="25"/>
    </location>
</feature>
<feature type="chain" id="PRO_5047451599" evidence="6">
    <location>
        <begin position="26"/>
        <end position="257"/>
    </location>
</feature>
<evidence type="ECO:0000256" key="1">
    <source>
        <dbReference type="ARBA" id="ARBA00004442"/>
    </source>
</evidence>
<organism evidence="7 8">
    <name type="scientific">Hoeflea algicola</name>
    <dbReference type="NCBI Taxonomy" id="2983763"/>
    <lineage>
        <taxon>Bacteria</taxon>
        <taxon>Pseudomonadati</taxon>
        <taxon>Pseudomonadota</taxon>
        <taxon>Alphaproteobacteria</taxon>
        <taxon>Hyphomicrobiales</taxon>
        <taxon>Rhizobiaceae</taxon>
        <taxon>Hoeflea</taxon>
    </lineage>
</organism>
<evidence type="ECO:0000256" key="6">
    <source>
        <dbReference type="SAM" id="SignalP"/>
    </source>
</evidence>
<evidence type="ECO:0000256" key="5">
    <source>
        <dbReference type="ARBA" id="ARBA00023237"/>
    </source>
</evidence>
<evidence type="ECO:0000256" key="2">
    <source>
        <dbReference type="ARBA" id="ARBA00005722"/>
    </source>
</evidence>
<dbReference type="EMBL" id="JAOVZR010000001">
    <property type="protein sequence ID" value="MCY0150041.1"/>
    <property type="molecule type" value="Genomic_DNA"/>
</dbReference>
<accession>A0ABT3ZE21</accession>
<dbReference type="Proteomes" id="UP001073227">
    <property type="component" value="Unassembled WGS sequence"/>
</dbReference>
<keyword evidence="4" id="KW-0472">Membrane</keyword>
<gene>
    <name evidence="7" type="ORF">OEG84_20635</name>
</gene>
<comment type="similarity">
    <text evidence="2">Belongs to the MipA/OmpV family.</text>
</comment>
<dbReference type="SUPFAM" id="SSF56935">
    <property type="entry name" value="Porins"/>
    <property type="match status" value="1"/>
</dbReference>
<dbReference type="PANTHER" id="PTHR38776">
    <property type="entry name" value="MLTA-INTERACTING PROTEIN-RELATED"/>
    <property type="match status" value="1"/>
</dbReference>
<dbReference type="RefSeq" id="WP_267655479.1">
    <property type="nucleotide sequence ID" value="NZ_JAOVZR010000001.1"/>
</dbReference>
<reference evidence="7" key="1">
    <citation type="submission" date="2022-10" db="EMBL/GenBank/DDBJ databases">
        <title>Hoeflea sp. G2-23, isolated from marine algae.</title>
        <authorList>
            <person name="Kristyanto S."/>
            <person name="Kim J.M."/>
            <person name="Jeon C.O."/>
        </authorList>
    </citation>
    <scope>NUCLEOTIDE SEQUENCE</scope>
    <source>
        <strain evidence="7">G2-23</strain>
    </source>
</reference>
<dbReference type="Gene3D" id="2.40.160.20">
    <property type="match status" value="1"/>
</dbReference>
<keyword evidence="8" id="KW-1185">Reference proteome</keyword>
<dbReference type="PANTHER" id="PTHR38776:SF1">
    <property type="entry name" value="MLTA-INTERACTING PROTEIN-RELATED"/>
    <property type="match status" value="1"/>
</dbReference>
<keyword evidence="3 6" id="KW-0732">Signal</keyword>
<dbReference type="Pfam" id="PF06629">
    <property type="entry name" value="MipA"/>
    <property type="match status" value="1"/>
</dbReference>